<keyword evidence="2" id="KW-0489">Methyltransferase</keyword>
<accession>A0ABV8QNY8</accession>
<sequence>MVNVTYRSTQTEILDEPHLPFEDVIQCMKELNSINTLLGGHAITKVAVKQFLKNNSNKPIQICEIGCGGGDNLAAIDSIKNKPTTTYIGIDLIEACTAFAASQYPQLPAKWIASDYSKVIFEKKPTLIFSSLFCHHFSDEHLVTMLQWMYHNSEQGFFINDLQRHPIAYHLIKWLTKIFSKSYMVKNDGPISVTRGFKRKEWEILFQKAGIQQYKIHWKWAFRYLIICKK</sequence>
<dbReference type="Pfam" id="PF13649">
    <property type="entry name" value="Methyltransf_25"/>
    <property type="match status" value="1"/>
</dbReference>
<comment type="caution">
    <text evidence="2">The sequence shown here is derived from an EMBL/GenBank/DDBJ whole genome shotgun (WGS) entry which is preliminary data.</text>
</comment>
<protein>
    <submittedName>
        <fullName evidence="2">Methyltransferase domain-containing protein</fullName>
    </submittedName>
</protein>
<dbReference type="RefSeq" id="WP_379707243.1">
    <property type="nucleotide sequence ID" value="NZ_JBHSCZ010000001.1"/>
</dbReference>
<gene>
    <name evidence="2" type="ORF">ACFOWM_03715</name>
</gene>
<dbReference type="InterPro" id="IPR041698">
    <property type="entry name" value="Methyltransf_25"/>
</dbReference>
<proteinExistence type="predicted"/>
<keyword evidence="2" id="KW-0808">Transferase</keyword>
<evidence type="ECO:0000259" key="1">
    <source>
        <dbReference type="Pfam" id="PF13649"/>
    </source>
</evidence>
<keyword evidence="3" id="KW-1185">Reference proteome</keyword>
<dbReference type="Proteomes" id="UP001595907">
    <property type="component" value="Unassembled WGS sequence"/>
</dbReference>
<evidence type="ECO:0000313" key="3">
    <source>
        <dbReference type="Proteomes" id="UP001595907"/>
    </source>
</evidence>
<dbReference type="SUPFAM" id="SSF53335">
    <property type="entry name" value="S-adenosyl-L-methionine-dependent methyltransferases"/>
    <property type="match status" value="1"/>
</dbReference>
<dbReference type="GO" id="GO:0008168">
    <property type="term" value="F:methyltransferase activity"/>
    <property type="evidence" value="ECO:0007669"/>
    <property type="project" value="UniProtKB-KW"/>
</dbReference>
<feature type="domain" description="Methyltransferase" evidence="1">
    <location>
        <begin position="62"/>
        <end position="151"/>
    </location>
</feature>
<dbReference type="EMBL" id="JBHSCZ010000001">
    <property type="protein sequence ID" value="MFC4261972.1"/>
    <property type="molecule type" value="Genomic_DNA"/>
</dbReference>
<dbReference type="InterPro" id="IPR029063">
    <property type="entry name" value="SAM-dependent_MTases_sf"/>
</dbReference>
<name>A0ABV8QNY8_9BACT</name>
<dbReference type="Gene3D" id="3.40.50.150">
    <property type="entry name" value="Vaccinia Virus protein VP39"/>
    <property type="match status" value="1"/>
</dbReference>
<evidence type="ECO:0000313" key="2">
    <source>
        <dbReference type="EMBL" id="MFC4261972.1"/>
    </source>
</evidence>
<reference evidence="3" key="1">
    <citation type="journal article" date="2019" name="Int. J. Syst. Evol. Microbiol.">
        <title>The Global Catalogue of Microorganisms (GCM) 10K type strain sequencing project: providing services to taxonomists for standard genome sequencing and annotation.</title>
        <authorList>
            <consortium name="The Broad Institute Genomics Platform"/>
            <consortium name="The Broad Institute Genome Sequencing Center for Infectious Disease"/>
            <person name="Wu L."/>
            <person name="Ma J."/>
        </authorList>
    </citation>
    <scope>NUCLEOTIDE SEQUENCE [LARGE SCALE GENOMIC DNA]</scope>
    <source>
        <strain evidence="3">CECT 8289</strain>
    </source>
</reference>
<dbReference type="GO" id="GO:0032259">
    <property type="term" value="P:methylation"/>
    <property type="evidence" value="ECO:0007669"/>
    <property type="project" value="UniProtKB-KW"/>
</dbReference>
<organism evidence="2 3">
    <name type="scientific">Ferruginibacter yonginensis</name>
    <dbReference type="NCBI Taxonomy" id="1310416"/>
    <lineage>
        <taxon>Bacteria</taxon>
        <taxon>Pseudomonadati</taxon>
        <taxon>Bacteroidota</taxon>
        <taxon>Chitinophagia</taxon>
        <taxon>Chitinophagales</taxon>
        <taxon>Chitinophagaceae</taxon>
        <taxon>Ferruginibacter</taxon>
    </lineage>
</organism>